<dbReference type="InterPro" id="IPR001763">
    <property type="entry name" value="Rhodanese-like_dom"/>
</dbReference>
<evidence type="ECO:0000259" key="1">
    <source>
        <dbReference type="PROSITE" id="PS50206"/>
    </source>
</evidence>
<dbReference type="EMBL" id="JAEUBG010000163">
    <property type="protein sequence ID" value="KAH3688775.1"/>
    <property type="molecule type" value="Genomic_DNA"/>
</dbReference>
<reference evidence="2" key="1">
    <citation type="journal article" date="2021" name="Open Biol.">
        <title>Shared evolutionary footprints suggest mitochondrial oxidative damage underlies multiple complex I losses in fungi.</title>
        <authorList>
            <person name="Schikora-Tamarit M.A."/>
            <person name="Marcet-Houben M."/>
            <person name="Nosek J."/>
            <person name="Gabaldon T."/>
        </authorList>
    </citation>
    <scope>NUCLEOTIDE SEQUENCE</scope>
    <source>
        <strain evidence="2">CBS2887</strain>
    </source>
</reference>
<dbReference type="AlphaFoldDB" id="A0A9P8TS68"/>
<proteinExistence type="predicted"/>
<evidence type="ECO:0000313" key="2">
    <source>
        <dbReference type="EMBL" id="KAH3688775.1"/>
    </source>
</evidence>
<sequence>MDGDISTLQSRIPNINKNSEVVVLCRYGNDSQLATRMLKDEFGITNVKDVAGGFFKYIDDVDQSIPKY</sequence>
<dbReference type="PROSITE" id="PS50206">
    <property type="entry name" value="RHODANESE_3"/>
    <property type="match status" value="1"/>
</dbReference>
<organism evidence="2 3">
    <name type="scientific">Wickerhamomyces pijperi</name>
    <name type="common">Yeast</name>
    <name type="synonym">Pichia pijperi</name>
    <dbReference type="NCBI Taxonomy" id="599730"/>
    <lineage>
        <taxon>Eukaryota</taxon>
        <taxon>Fungi</taxon>
        <taxon>Dikarya</taxon>
        <taxon>Ascomycota</taxon>
        <taxon>Saccharomycotina</taxon>
        <taxon>Saccharomycetes</taxon>
        <taxon>Phaffomycetales</taxon>
        <taxon>Wickerhamomycetaceae</taxon>
        <taxon>Wickerhamomyces</taxon>
    </lineage>
</organism>
<dbReference type="Gene3D" id="3.40.250.10">
    <property type="entry name" value="Rhodanese-like domain"/>
    <property type="match status" value="1"/>
</dbReference>
<evidence type="ECO:0000313" key="3">
    <source>
        <dbReference type="Proteomes" id="UP000774326"/>
    </source>
</evidence>
<name>A0A9P8TS68_WICPI</name>
<dbReference type="Proteomes" id="UP000774326">
    <property type="component" value="Unassembled WGS sequence"/>
</dbReference>
<accession>A0A9P8TS68</accession>
<dbReference type="OrthoDB" id="10261062at2759"/>
<dbReference type="SUPFAM" id="SSF52821">
    <property type="entry name" value="Rhodanese/Cell cycle control phosphatase"/>
    <property type="match status" value="1"/>
</dbReference>
<comment type="caution">
    <text evidence="2">The sequence shown here is derived from an EMBL/GenBank/DDBJ whole genome shotgun (WGS) entry which is preliminary data.</text>
</comment>
<feature type="domain" description="Rhodanese" evidence="1">
    <location>
        <begin position="4"/>
        <end position="66"/>
    </location>
</feature>
<gene>
    <name evidence="2" type="ORF">WICPIJ_000241</name>
</gene>
<reference evidence="2" key="2">
    <citation type="submission" date="2021-01" db="EMBL/GenBank/DDBJ databases">
        <authorList>
            <person name="Schikora-Tamarit M.A."/>
        </authorList>
    </citation>
    <scope>NUCLEOTIDE SEQUENCE</scope>
    <source>
        <strain evidence="2">CBS2887</strain>
    </source>
</reference>
<dbReference type="InterPro" id="IPR036873">
    <property type="entry name" value="Rhodanese-like_dom_sf"/>
</dbReference>
<keyword evidence="3" id="KW-1185">Reference proteome</keyword>
<dbReference type="Pfam" id="PF00581">
    <property type="entry name" value="Rhodanese"/>
    <property type="match status" value="1"/>
</dbReference>
<protein>
    <recommendedName>
        <fullName evidence="1">Rhodanese domain-containing protein</fullName>
    </recommendedName>
</protein>